<sequence>MESSGFSHKTAVSLDFPAAFRSVRADALLLVHRGNGYAGGTAPTSLPSASHKPWGLGESSGR</sequence>
<evidence type="ECO:0000256" key="1">
    <source>
        <dbReference type="SAM" id="MobiDB-lite"/>
    </source>
</evidence>
<reference evidence="2 3" key="1">
    <citation type="submission" date="2019-05" db="EMBL/GenBank/DDBJ databases">
        <title>Hymenobacter edaphi sp. nov., isolated from abandoned arsenic-contaminated farmland soil.</title>
        <authorList>
            <person name="Nie L."/>
        </authorList>
    </citation>
    <scope>NUCLEOTIDE SEQUENCE [LARGE SCALE GENOMIC DNA]</scope>
    <source>
        <strain evidence="2 3">1-3-3-8</strain>
    </source>
</reference>
<accession>A0A5R8WPP4</accession>
<proteinExistence type="predicted"/>
<evidence type="ECO:0000313" key="3">
    <source>
        <dbReference type="Proteomes" id="UP000305517"/>
    </source>
</evidence>
<keyword evidence="3" id="KW-1185">Reference proteome</keyword>
<organism evidence="2 3">
    <name type="scientific">Hymenobacter jeollabukensis</name>
    <dbReference type="NCBI Taxonomy" id="2025313"/>
    <lineage>
        <taxon>Bacteria</taxon>
        <taxon>Pseudomonadati</taxon>
        <taxon>Bacteroidota</taxon>
        <taxon>Cytophagia</taxon>
        <taxon>Cytophagales</taxon>
        <taxon>Hymenobacteraceae</taxon>
        <taxon>Hymenobacter</taxon>
    </lineage>
</organism>
<dbReference type="AlphaFoldDB" id="A0A5R8WPP4"/>
<gene>
    <name evidence="2" type="ORF">FDY95_12660</name>
</gene>
<protein>
    <submittedName>
        <fullName evidence="2">Uncharacterized protein</fullName>
    </submittedName>
</protein>
<comment type="caution">
    <text evidence="2">The sequence shown here is derived from an EMBL/GenBank/DDBJ whole genome shotgun (WGS) entry which is preliminary data.</text>
</comment>
<dbReference type="RefSeq" id="WP_138078137.1">
    <property type="nucleotide sequence ID" value="NZ_VAJM01000005.1"/>
</dbReference>
<name>A0A5R8WPP4_9BACT</name>
<dbReference type="Proteomes" id="UP000305517">
    <property type="component" value="Unassembled WGS sequence"/>
</dbReference>
<evidence type="ECO:0000313" key="2">
    <source>
        <dbReference type="EMBL" id="TLM92283.1"/>
    </source>
</evidence>
<feature type="region of interest" description="Disordered" evidence="1">
    <location>
        <begin position="38"/>
        <end position="62"/>
    </location>
</feature>
<dbReference type="EMBL" id="VAJM01000005">
    <property type="protein sequence ID" value="TLM92283.1"/>
    <property type="molecule type" value="Genomic_DNA"/>
</dbReference>